<dbReference type="GO" id="GO:0045746">
    <property type="term" value="P:negative regulation of Notch signaling pathway"/>
    <property type="evidence" value="ECO:0007669"/>
    <property type="project" value="TreeGrafter"/>
</dbReference>
<keyword evidence="7" id="KW-0524">Neurogenesis</keyword>
<evidence type="ECO:0000256" key="6">
    <source>
        <dbReference type="ARBA" id="ARBA00022490"/>
    </source>
</evidence>
<keyword evidence="8" id="KW-0914">Notch signaling pathway</keyword>
<evidence type="ECO:0000313" key="13">
    <source>
        <dbReference type="Ensembl" id="ENSCRFP00000002985.1"/>
    </source>
</evidence>
<dbReference type="GO" id="GO:0051168">
    <property type="term" value="P:nuclear export"/>
    <property type="evidence" value="ECO:0007669"/>
    <property type="project" value="InterPro"/>
</dbReference>
<evidence type="ECO:0000256" key="4">
    <source>
        <dbReference type="ARBA" id="ARBA00011667"/>
    </source>
</evidence>
<evidence type="ECO:0000256" key="10">
    <source>
        <dbReference type="ARBA" id="ARBA00024957"/>
    </source>
</evidence>
<comment type="similarity">
    <text evidence="3">Belongs to the RITA family.</text>
</comment>
<dbReference type="AlphaFoldDB" id="A0A8C3NU79"/>
<keyword evidence="6" id="KW-0963">Cytoplasm</keyword>
<evidence type="ECO:0000313" key="14">
    <source>
        <dbReference type="Proteomes" id="UP000694396"/>
    </source>
</evidence>
<feature type="region of interest" description="Disordered" evidence="12">
    <location>
        <begin position="59"/>
        <end position="162"/>
    </location>
</feature>
<comment type="subunit">
    <text evidence="4">Interacts with RBPJ/RBPSUH.</text>
</comment>
<reference evidence="13" key="2">
    <citation type="submission" date="2025-09" db="UniProtKB">
        <authorList>
            <consortium name="Ensembl"/>
        </authorList>
    </citation>
    <scope>IDENTIFICATION</scope>
</reference>
<sequence length="326" mass="33354">MGTGAPAPGAAARGAGTRFARARPAAPPFPVPSPIPALGGAGGGRAAAPCRYRRRNHVAGAGAEGAGPGPCPPRGSAMRAAGPAPDREAAAPRPPRGPRGRRRVRPSFVDESLFGRPAGARPPPPAFPPPWAAPAAPAAGGSRPGSQCRSRSHAPSFCDESLFGAKPQGPAWAAPRMGKEDVAKLHSLLWSPPPAPPNQPGLSPHCRGTPLRAVHPPASAPPATSEPGHKEKLYAWRHPGSDACSKGWGAPGRGRSQSVSRLSTPPDRIHVSSNLSTERWKNQSLPTTPAAPQGPLVRGRSNSVSGSPVLKNAKAAGGCKARPPWK</sequence>
<proteinExistence type="inferred from homology"/>
<dbReference type="InterPro" id="IPR031418">
    <property type="entry name" value="RITA1"/>
</dbReference>
<dbReference type="GO" id="GO:0007399">
    <property type="term" value="P:nervous system development"/>
    <property type="evidence" value="ECO:0007669"/>
    <property type="project" value="UniProtKB-KW"/>
</dbReference>
<dbReference type="PANTHER" id="PTHR34917">
    <property type="entry name" value="RBPJ-INTERACTING AND TUBULIN-ASSOCIATED PROTEIN 1"/>
    <property type="match status" value="1"/>
</dbReference>
<evidence type="ECO:0000256" key="7">
    <source>
        <dbReference type="ARBA" id="ARBA00022902"/>
    </source>
</evidence>
<feature type="compositionally biased region" description="Low complexity" evidence="12">
    <location>
        <begin position="1"/>
        <end position="24"/>
    </location>
</feature>
<evidence type="ECO:0000256" key="2">
    <source>
        <dbReference type="ARBA" id="ARBA00004496"/>
    </source>
</evidence>
<evidence type="ECO:0000256" key="1">
    <source>
        <dbReference type="ARBA" id="ARBA00004123"/>
    </source>
</evidence>
<dbReference type="GO" id="GO:0005737">
    <property type="term" value="C:cytoplasm"/>
    <property type="evidence" value="ECO:0007669"/>
    <property type="project" value="UniProtKB-SubCell"/>
</dbReference>
<evidence type="ECO:0000256" key="3">
    <source>
        <dbReference type="ARBA" id="ARBA00010906"/>
    </source>
</evidence>
<protein>
    <recommendedName>
        <fullName evidence="5">RBPJ-interacting and tubulin-associated protein 1</fullName>
    </recommendedName>
    <alternativeName>
        <fullName evidence="11">RBPJ-interacting and tubulin-associated protein</fullName>
    </alternativeName>
</protein>
<feature type="compositionally biased region" description="Pro residues" evidence="12">
    <location>
        <begin position="120"/>
        <end position="132"/>
    </location>
</feature>
<accession>A0A8C3NU79</accession>
<comment type="function">
    <text evidence="10">Tubulin-binding protein that acts as a negative regulator of Notch signaling pathway. Shuttles between the cytoplasm and the nucleus and mediates the nuclear export of RBPJ/RBPSUH, thereby preventing the interaction between RBPJ/RBPSUH and NICD product of Notch proteins (Notch intracellular domain), leading to down-regulate Notch-mediated transcription. May play a role in neurogenesis.</text>
</comment>
<keyword evidence="14" id="KW-1185">Reference proteome</keyword>
<name>A0A8C3NU79_9PASS</name>
<feature type="compositionally biased region" description="Low complexity" evidence="12">
    <location>
        <begin position="213"/>
        <end position="223"/>
    </location>
</feature>
<organism evidence="13 14">
    <name type="scientific">Cyanoderma ruficeps</name>
    <name type="common">rufous-capped babbler</name>
    <dbReference type="NCBI Taxonomy" id="181631"/>
    <lineage>
        <taxon>Eukaryota</taxon>
        <taxon>Metazoa</taxon>
        <taxon>Chordata</taxon>
        <taxon>Craniata</taxon>
        <taxon>Vertebrata</taxon>
        <taxon>Euteleostomi</taxon>
        <taxon>Archelosauria</taxon>
        <taxon>Archosauria</taxon>
        <taxon>Dinosauria</taxon>
        <taxon>Saurischia</taxon>
        <taxon>Theropoda</taxon>
        <taxon>Coelurosauria</taxon>
        <taxon>Aves</taxon>
        <taxon>Neognathae</taxon>
        <taxon>Neoaves</taxon>
        <taxon>Telluraves</taxon>
        <taxon>Australaves</taxon>
        <taxon>Passeriformes</taxon>
        <taxon>Sylvioidea</taxon>
        <taxon>Timaliidae</taxon>
        <taxon>Cyanoderma</taxon>
    </lineage>
</organism>
<comment type="subcellular location">
    <subcellularLocation>
        <location evidence="2">Cytoplasm</location>
    </subcellularLocation>
    <subcellularLocation>
        <location evidence="1">Nucleus</location>
    </subcellularLocation>
</comment>
<keyword evidence="9" id="KW-0539">Nucleus</keyword>
<feature type="compositionally biased region" description="Low complexity" evidence="12">
    <location>
        <begin position="133"/>
        <end position="145"/>
    </location>
</feature>
<dbReference type="GO" id="GO:0007219">
    <property type="term" value="P:Notch signaling pathway"/>
    <property type="evidence" value="ECO:0007669"/>
    <property type="project" value="UniProtKB-KW"/>
</dbReference>
<feature type="compositionally biased region" description="Polar residues" evidence="12">
    <location>
        <begin position="271"/>
        <end position="287"/>
    </location>
</feature>
<evidence type="ECO:0000256" key="5">
    <source>
        <dbReference type="ARBA" id="ARBA00014447"/>
    </source>
</evidence>
<dbReference type="Ensembl" id="ENSCRFT00000003110.1">
    <property type="protein sequence ID" value="ENSCRFP00000002985.1"/>
    <property type="gene ID" value="ENSCRFG00000002449.1"/>
</dbReference>
<feature type="region of interest" description="Disordered" evidence="12">
    <location>
        <begin position="1"/>
        <end position="47"/>
    </location>
</feature>
<evidence type="ECO:0000256" key="11">
    <source>
        <dbReference type="ARBA" id="ARBA00031318"/>
    </source>
</evidence>
<evidence type="ECO:0000256" key="12">
    <source>
        <dbReference type="SAM" id="MobiDB-lite"/>
    </source>
</evidence>
<dbReference type="Pfam" id="PF17066">
    <property type="entry name" value="RITA"/>
    <property type="match status" value="2"/>
</dbReference>
<feature type="region of interest" description="Disordered" evidence="12">
    <location>
        <begin position="188"/>
        <end position="326"/>
    </location>
</feature>
<dbReference type="GO" id="GO:0015631">
    <property type="term" value="F:tubulin binding"/>
    <property type="evidence" value="ECO:0007669"/>
    <property type="project" value="InterPro"/>
</dbReference>
<feature type="compositionally biased region" description="Basic residues" evidence="12">
    <location>
        <begin position="96"/>
        <end position="105"/>
    </location>
</feature>
<dbReference type="GO" id="GO:0005634">
    <property type="term" value="C:nucleus"/>
    <property type="evidence" value="ECO:0007669"/>
    <property type="project" value="UniProtKB-SubCell"/>
</dbReference>
<feature type="compositionally biased region" description="Pro residues" evidence="12">
    <location>
        <begin position="25"/>
        <end position="35"/>
    </location>
</feature>
<dbReference type="Proteomes" id="UP000694396">
    <property type="component" value="Unplaced"/>
</dbReference>
<reference evidence="13" key="1">
    <citation type="submission" date="2025-08" db="UniProtKB">
        <authorList>
            <consortium name="Ensembl"/>
        </authorList>
    </citation>
    <scope>IDENTIFICATION</scope>
</reference>
<evidence type="ECO:0000256" key="8">
    <source>
        <dbReference type="ARBA" id="ARBA00022976"/>
    </source>
</evidence>
<dbReference type="PANTHER" id="PTHR34917:SF1">
    <property type="entry name" value="RBPJ-INTERACTING AND TUBULIN-ASSOCIATED PROTEIN 1"/>
    <property type="match status" value="1"/>
</dbReference>
<evidence type="ECO:0000256" key="9">
    <source>
        <dbReference type="ARBA" id="ARBA00023242"/>
    </source>
</evidence>